<feature type="compositionally biased region" description="Pro residues" evidence="1">
    <location>
        <begin position="50"/>
        <end position="61"/>
    </location>
</feature>
<keyword evidence="3" id="KW-1185">Reference proteome</keyword>
<protein>
    <submittedName>
        <fullName evidence="2">Uncharacterized protein</fullName>
    </submittedName>
</protein>
<evidence type="ECO:0000313" key="2">
    <source>
        <dbReference type="EMBL" id="VDN35918.1"/>
    </source>
</evidence>
<accession>A0A3P7NJZ8</accession>
<proteinExistence type="predicted"/>
<dbReference type="Proteomes" id="UP000271098">
    <property type="component" value="Unassembled WGS sequence"/>
</dbReference>
<evidence type="ECO:0000256" key="1">
    <source>
        <dbReference type="SAM" id="MobiDB-lite"/>
    </source>
</evidence>
<organism evidence="2 3">
    <name type="scientific">Gongylonema pulchrum</name>
    <dbReference type="NCBI Taxonomy" id="637853"/>
    <lineage>
        <taxon>Eukaryota</taxon>
        <taxon>Metazoa</taxon>
        <taxon>Ecdysozoa</taxon>
        <taxon>Nematoda</taxon>
        <taxon>Chromadorea</taxon>
        <taxon>Rhabditida</taxon>
        <taxon>Spirurina</taxon>
        <taxon>Spiruromorpha</taxon>
        <taxon>Spiruroidea</taxon>
        <taxon>Gongylonematidae</taxon>
        <taxon>Gongylonema</taxon>
    </lineage>
</organism>
<sequence>MSTFSDVPPLLVDGRPTALKATQPLVCTLPTKTEFLTDAVALAALSPQGPKGPPPKPPPRPVNKGHGRSASLDLNTFINSTAPGPKHNTAAEVLQRGATLPAQASLRYHPCNSMPADTACFSTAEWQDSNSSPRHLAPPLPPRATFVDVCVQTESSAASSRSFTDGRELIELNIDMEKRIEELLAAEGNSDAGVGCSCSGGGGTASTAHMNWRDRCDHLRKLNAHLEAERTKLAQIRLQLELRLEEAAGNQPSMKPTSL</sequence>
<reference evidence="2 3" key="1">
    <citation type="submission" date="2018-11" db="EMBL/GenBank/DDBJ databases">
        <authorList>
            <consortium name="Pathogen Informatics"/>
        </authorList>
    </citation>
    <scope>NUCLEOTIDE SEQUENCE [LARGE SCALE GENOMIC DNA]</scope>
</reference>
<feature type="region of interest" description="Disordered" evidence="1">
    <location>
        <begin position="45"/>
        <end position="70"/>
    </location>
</feature>
<evidence type="ECO:0000313" key="3">
    <source>
        <dbReference type="Proteomes" id="UP000271098"/>
    </source>
</evidence>
<name>A0A3P7NJZ8_9BILA</name>
<dbReference type="EMBL" id="UYRT01090337">
    <property type="protein sequence ID" value="VDN35918.1"/>
    <property type="molecule type" value="Genomic_DNA"/>
</dbReference>
<dbReference type="AlphaFoldDB" id="A0A3P7NJZ8"/>
<gene>
    <name evidence="2" type="ORF">GPUH_LOCUS20385</name>
</gene>